<protein>
    <submittedName>
        <fullName evidence="4">TetR/AcrR family transcriptional regulator</fullName>
    </submittedName>
</protein>
<dbReference type="Proteomes" id="UP001500483">
    <property type="component" value="Unassembled WGS sequence"/>
</dbReference>
<dbReference type="InterPro" id="IPR001647">
    <property type="entry name" value="HTH_TetR"/>
</dbReference>
<feature type="domain" description="HTH tetR-type" evidence="3">
    <location>
        <begin position="9"/>
        <end position="69"/>
    </location>
</feature>
<sequence>MPLDPQSLTPGARRILDAAATLFYELGITAVGVDLIAARSGVTKRTLYDRFGSKDVLVATYLAERDQRWRAEITASLDRPGLSALDRVTAPFDALAEWTARHSRGCAFINALAELPDGAHPARRIAADEKRWLLELFERLAAEAGIADSGRLARELLYLHEGALVVGSVVPGDAAADAGRAARALVAARS</sequence>
<dbReference type="InterPro" id="IPR009057">
    <property type="entry name" value="Homeodomain-like_sf"/>
</dbReference>
<accession>A0ABP6RP60</accession>
<dbReference type="Pfam" id="PF00440">
    <property type="entry name" value="TetR_N"/>
    <property type="match status" value="1"/>
</dbReference>
<dbReference type="SUPFAM" id="SSF48498">
    <property type="entry name" value="Tetracyclin repressor-like, C-terminal domain"/>
    <property type="match status" value="1"/>
</dbReference>
<proteinExistence type="predicted"/>
<dbReference type="InterPro" id="IPR036271">
    <property type="entry name" value="Tet_transcr_reg_TetR-rel_C_sf"/>
</dbReference>
<evidence type="ECO:0000259" key="3">
    <source>
        <dbReference type="PROSITE" id="PS50977"/>
    </source>
</evidence>
<dbReference type="SUPFAM" id="SSF46689">
    <property type="entry name" value="Homeodomain-like"/>
    <property type="match status" value="1"/>
</dbReference>
<evidence type="ECO:0000256" key="2">
    <source>
        <dbReference type="PROSITE-ProRule" id="PRU00335"/>
    </source>
</evidence>
<keyword evidence="1 2" id="KW-0238">DNA-binding</keyword>
<dbReference type="RefSeq" id="WP_344931345.1">
    <property type="nucleotide sequence ID" value="NZ_BAAAYK010000038.1"/>
</dbReference>
<name>A0ABP6RP60_9PSEU</name>
<dbReference type="InterPro" id="IPR050109">
    <property type="entry name" value="HTH-type_TetR-like_transc_reg"/>
</dbReference>
<evidence type="ECO:0000256" key="1">
    <source>
        <dbReference type="ARBA" id="ARBA00023125"/>
    </source>
</evidence>
<dbReference type="PANTHER" id="PTHR30055">
    <property type="entry name" value="HTH-TYPE TRANSCRIPTIONAL REGULATOR RUTR"/>
    <property type="match status" value="1"/>
</dbReference>
<keyword evidence="5" id="KW-1185">Reference proteome</keyword>
<gene>
    <name evidence="4" type="ORF">GCM10020366_22890</name>
</gene>
<dbReference type="PRINTS" id="PR00455">
    <property type="entry name" value="HTHTETR"/>
</dbReference>
<comment type="caution">
    <text evidence="4">The sequence shown here is derived from an EMBL/GenBank/DDBJ whole genome shotgun (WGS) entry which is preliminary data.</text>
</comment>
<dbReference type="PANTHER" id="PTHR30055:SF200">
    <property type="entry name" value="HTH-TYPE TRANSCRIPTIONAL REPRESSOR BDCR"/>
    <property type="match status" value="1"/>
</dbReference>
<dbReference type="PROSITE" id="PS50977">
    <property type="entry name" value="HTH_TETR_2"/>
    <property type="match status" value="1"/>
</dbReference>
<dbReference type="Gene3D" id="1.10.357.10">
    <property type="entry name" value="Tetracycline Repressor, domain 2"/>
    <property type="match status" value="1"/>
</dbReference>
<evidence type="ECO:0000313" key="5">
    <source>
        <dbReference type="Proteomes" id="UP001500483"/>
    </source>
</evidence>
<evidence type="ECO:0000313" key="4">
    <source>
        <dbReference type="EMBL" id="GAA3356928.1"/>
    </source>
</evidence>
<reference evidence="5" key="1">
    <citation type="journal article" date="2019" name="Int. J. Syst. Evol. Microbiol.">
        <title>The Global Catalogue of Microorganisms (GCM) 10K type strain sequencing project: providing services to taxonomists for standard genome sequencing and annotation.</title>
        <authorList>
            <consortium name="The Broad Institute Genomics Platform"/>
            <consortium name="The Broad Institute Genome Sequencing Center for Infectious Disease"/>
            <person name="Wu L."/>
            <person name="Ma J."/>
        </authorList>
    </citation>
    <scope>NUCLEOTIDE SEQUENCE [LARGE SCALE GENOMIC DNA]</scope>
    <source>
        <strain evidence="5">JCM 9687</strain>
    </source>
</reference>
<feature type="DNA-binding region" description="H-T-H motif" evidence="2">
    <location>
        <begin position="32"/>
        <end position="51"/>
    </location>
</feature>
<dbReference type="EMBL" id="BAAAYK010000038">
    <property type="protein sequence ID" value="GAA3356928.1"/>
    <property type="molecule type" value="Genomic_DNA"/>
</dbReference>
<organism evidence="4 5">
    <name type="scientific">Saccharopolyspora gregorii</name>
    <dbReference type="NCBI Taxonomy" id="33914"/>
    <lineage>
        <taxon>Bacteria</taxon>
        <taxon>Bacillati</taxon>
        <taxon>Actinomycetota</taxon>
        <taxon>Actinomycetes</taxon>
        <taxon>Pseudonocardiales</taxon>
        <taxon>Pseudonocardiaceae</taxon>
        <taxon>Saccharopolyspora</taxon>
    </lineage>
</organism>